<evidence type="ECO:0000313" key="2">
    <source>
        <dbReference type="Proteomes" id="UP000236333"/>
    </source>
</evidence>
<accession>A0A2J8ACA8</accession>
<dbReference type="Proteomes" id="UP000236333">
    <property type="component" value="Unassembled WGS sequence"/>
</dbReference>
<dbReference type="AlphaFoldDB" id="A0A2J8ACA8"/>
<organism evidence="1 2">
    <name type="scientific">Tetrabaena socialis</name>
    <dbReference type="NCBI Taxonomy" id="47790"/>
    <lineage>
        <taxon>Eukaryota</taxon>
        <taxon>Viridiplantae</taxon>
        <taxon>Chlorophyta</taxon>
        <taxon>core chlorophytes</taxon>
        <taxon>Chlorophyceae</taxon>
        <taxon>CS clade</taxon>
        <taxon>Chlamydomonadales</taxon>
        <taxon>Tetrabaenaceae</taxon>
        <taxon>Tetrabaena</taxon>
    </lineage>
</organism>
<evidence type="ECO:0000313" key="1">
    <source>
        <dbReference type="EMBL" id="PNH10146.1"/>
    </source>
</evidence>
<dbReference type="EMBL" id="PGGS01000065">
    <property type="protein sequence ID" value="PNH10146.1"/>
    <property type="molecule type" value="Genomic_DNA"/>
</dbReference>
<gene>
    <name evidence="1" type="ORF">TSOC_003160</name>
</gene>
<comment type="caution">
    <text evidence="1">The sequence shown here is derived from an EMBL/GenBank/DDBJ whole genome shotgun (WGS) entry which is preliminary data.</text>
</comment>
<name>A0A2J8ACA8_9CHLO</name>
<dbReference type="OrthoDB" id="5139247at2759"/>
<keyword evidence="2" id="KW-1185">Reference proteome</keyword>
<protein>
    <submittedName>
        <fullName evidence="1">Uncharacterized protein</fullName>
    </submittedName>
</protein>
<proteinExistence type="predicted"/>
<reference evidence="1 2" key="1">
    <citation type="journal article" date="2017" name="Mol. Biol. Evol.">
        <title>The 4-celled Tetrabaena socialis nuclear genome reveals the essential components for genetic control of cell number at the origin of multicellularity in the volvocine lineage.</title>
        <authorList>
            <person name="Featherston J."/>
            <person name="Arakaki Y."/>
            <person name="Hanschen E.R."/>
            <person name="Ferris P.J."/>
            <person name="Michod R.E."/>
            <person name="Olson B.J.S.C."/>
            <person name="Nozaki H."/>
            <person name="Durand P.M."/>
        </authorList>
    </citation>
    <scope>NUCLEOTIDE SEQUENCE [LARGE SCALE GENOMIC DNA]</scope>
    <source>
        <strain evidence="1 2">NIES-571</strain>
    </source>
</reference>
<sequence length="499" mass="52919">MALALPLRFGSRARQLLVDSADVLPGLPVRTSRRLNAYEAVRQARSSLQGLTVLKPAPEFRLSDQAARVSGFNESYYPGDIGLEDQDMSLLQPYDIASYVPGMQCDVWPDSREIPIEQRTLLNMGIGFPFESQPWLKFRMPMALGQTAWAFAPGGLVYNWNANFTPSGCRAANETFDSGCVSAASFSVRDLYQSLPSSLTGTAFSSIYMRCWTYVNRGFKTGAMQARNNGGDKTIYAFLGAQSIFRSDAIEGLRGPYQQASISANRTSLAGHYQLLAMGGWARGRAGRRALGDSAWSPPQVGPAGLQADVYPYNATARYETLGATATTAGLAGTIVHNLTGTTPLGAALLSDAGLAGAAAGPAEAAGQRRYVRAQGFLKSPTPAADPGAGGEGGGLAVWVLRVRDGEGQGIAISMGNVTVRNGVEFPARTVRETAVEIALPAGFVPTFVTVRSERPGPEVLYDVVLTDPTDPAAEPLPVDASRWHSLAEAAGGADEGAW</sequence>